<organism evidence="2 3">
    <name type="scientific">Oleoguttula mirabilis</name>
    <dbReference type="NCBI Taxonomy" id="1507867"/>
    <lineage>
        <taxon>Eukaryota</taxon>
        <taxon>Fungi</taxon>
        <taxon>Dikarya</taxon>
        <taxon>Ascomycota</taxon>
        <taxon>Pezizomycotina</taxon>
        <taxon>Dothideomycetes</taxon>
        <taxon>Dothideomycetidae</taxon>
        <taxon>Mycosphaerellales</taxon>
        <taxon>Teratosphaeriaceae</taxon>
        <taxon>Oleoguttula</taxon>
    </lineage>
</organism>
<comment type="caution">
    <text evidence="2">The sequence shown here is derived from an EMBL/GenBank/DDBJ whole genome shotgun (WGS) entry which is preliminary data.</text>
</comment>
<evidence type="ECO:0000256" key="1">
    <source>
        <dbReference type="SAM" id="MobiDB-lite"/>
    </source>
</evidence>
<dbReference type="AlphaFoldDB" id="A0AAV9JSW2"/>
<dbReference type="EMBL" id="JAVFHQ010000008">
    <property type="protein sequence ID" value="KAK4548147.1"/>
    <property type="molecule type" value="Genomic_DNA"/>
</dbReference>
<dbReference type="Proteomes" id="UP001324427">
    <property type="component" value="Unassembled WGS sequence"/>
</dbReference>
<name>A0AAV9JSW2_9PEZI</name>
<protein>
    <submittedName>
        <fullName evidence="2">Uncharacterized protein</fullName>
    </submittedName>
</protein>
<proteinExistence type="predicted"/>
<keyword evidence="3" id="KW-1185">Reference proteome</keyword>
<evidence type="ECO:0000313" key="2">
    <source>
        <dbReference type="EMBL" id="KAK4548147.1"/>
    </source>
</evidence>
<reference evidence="2 3" key="1">
    <citation type="submission" date="2021-11" db="EMBL/GenBank/DDBJ databases">
        <title>Black yeast isolated from Biological Soil Crust.</title>
        <authorList>
            <person name="Kurbessoian T."/>
        </authorList>
    </citation>
    <scope>NUCLEOTIDE SEQUENCE [LARGE SCALE GENOMIC DNA]</scope>
    <source>
        <strain evidence="2 3">CCFEE 5522</strain>
    </source>
</reference>
<evidence type="ECO:0000313" key="3">
    <source>
        <dbReference type="Proteomes" id="UP001324427"/>
    </source>
</evidence>
<feature type="region of interest" description="Disordered" evidence="1">
    <location>
        <begin position="141"/>
        <end position="169"/>
    </location>
</feature>
<sequence length="218" mass="24734">MSFDLDQFSSTPSAWSDTHLPQHPIIRTVKATPDVIVTSRSDANTINLVGVFNFDTLAELQSNIAALDSQHHEAAYARAVQYAERMTAAMEQGTLRLQQNELAQETYAKLSRLDLWLEDQDQGRLWVQQDEREHAVMLRSADGDDDAEAAADDSNDIGAGVDDDDYSEEAPELEWDIADVGLAEEDADAYGLELHLETELIRRSTSRRRFWRRRVLRR</sequence>
<gene>
    <name evidence="2" type="ORF">LTR36_010016</name>
</gene>
<accession>A0AAV9JSW2</accession>
<feature type="compositionally biased region" description="Acidic residues" evidence="1">
    <location>
        <begin position="143"/>
        <end position="169"/>
    </location>
</feature>